<dbReference type="OrthoDB" id="1194650at2759"/>
<evidence type="ECO:0000313" key="2">
    <source>
        <dbReference type="Proteomes" id="UP000824120"/>
    </source>
</evidence>
<evidence type="ECO:0000313" key="1">
    <source>
        <dbReference type="EMBL" id="KAG5572614.1"/>
    </source>
</evidence>
<name>A0A9J5WCH0_SOLCO</name>
<dbReference type="AlphaFoldDB" id="A0A9J5WCH0"/>
<gene>
    <name evidence="1" type="ORF">H5410_062380</name>
</gene>
<sequence>MRESISKLNKKIKIHWLKIVSKKIVFDSYPWGRVSFDLTISYLLKELDSIKSQYNLHGFSWTFASWGFEAIP</sequence>
<proteinExistence type="predicted"/>
<reference evidence="1 2" key="1">
    <citation type="submission" date="2020-09" db="EMBL/GenBank/DDBJ databases">
        <title>De no assembly of potato wild relative species, Solanum commersonii.</title>
        <authorList>
            <person name="Cho K."/>
        </authorList>
    </citation>
    <scope>NUCLEOTIDE SEQUENCE [LARGE SCALE GENOMIC DNA]</scope>
    <source>
        <strain evidence="1">LZ3.2</strain>
        <tissue evidence="1">Leaf</tissue>
    </source>
</reference>
<organism evidence="1 2">
    <name type="scientific">Solanum commersonii</name>
    <name type="common">Commerson's wild potato</name>
    <name type="synonym">Commerson's nightshade</name>
    <dbReference type="NCBI Taxonomy" id="4109"/>
    <lineage>
        <taxon>Eukaryota</taxon>
        <taxon>Viridiplantae</taxon>
        <taxon>Streptophyta</taxon>
        <taxon>Embryophyta</taxon>
        <taxon>Tracheophyta</taxon>
        <taxon>Spermatophyta</taxon>
        <taxon>Magnoliopsida</taxon>
        <taxon>eudicotyledons</taxon>
        <taxon>Gunneridae</taxon>
        <taxon>Pentapetalae</taxon>
        <taxon>asterids</taxon>
        <taxon>lamiids</taxon>
        <taxon>Solanales</taxon>
        <taxon>Solanaceae</taxon>
        <taxon>Solanoideae</taxon>
        <taxon>Solaneae</taxon>
        <taxon>Solanum</taxon>
    </lineage>
</organism>
<accession>A0A9J5WCH0</accession>
<protein>
    <submittedName>
        <fullName evidence="1">Uncharacterized protein</fullName>
    </submittedName>
</protein>
<dbReference type="EMBL" id="JACXVP010000012">
    <property type="protein sequence ID" value="KAG5572614.1"/>
    <property type="molecule type" value="Genomic_DNA"/>
</dbReference>
<keyword evidence="2" id="KW-1185">Reference proteome</keyword>
<feature type="non-terminal residue" evidence="1">
    <location>
        <position position="72"/>
    </location>
</feature>
<comment type="caution">
    <text evidence="1">The sequence shown here is derived from an EMBL/GenBank/DDBJ whole genome shotgun (WGS) entry which is preliminary data.</text>
</comment>
<dbReference type="PANTHER" id="PTHR48449:SF1">
    <property type="entry name" value="DUF1985 DOMAIN-CONTAINING PROTEIN"/>
    <property type="match status" value="1"/>
</dbReference>
<dbReference type="PANTHER" id="PTHR48449">
    <property type="entry name" value="DUF1985 DOMAIN-CONTAINING PROTEIN"/>
    <property type="match status" value="1"/>
</dbReference>
<dbReference type="Proteomes" id="UP000824120">
    <property type="component" value="Chromosome 12"/>
</dbReference>